<evidence type="ECO:0000259" key="5">
    <source>
        <dbReference type="PROSITE" id="PS50893"/>
    </source>
</evidence>
<dbReference type="SUPFAM" id="SSF52540">
    <property type="entry name" value="P-loop containing nucleoside triphosphate hydrolases"/>
    <property type="match status" value="1"/>
</dbReference>
<dbReference type="InterPro" id="IPR015854">
    <property type="entry name" value="ABC_transpr_LolD-like"/>
</dbReference>
<feature type="domain" description="ABC transporter" evidence="5">
    <location>
        <begin position="2"/>
        <end position="231"/>
    </location>
</feature>
<comment type="similarity">
    <text evidence="4">Belongs to the ABC transporter superfamily. Macrolide exporter (TC 3.A.1.122) family.</text>
</comment>
<organism evidence="6 7">
    <name type="scientific">Crateriforma conspicua</name>
    <dbReference type="NCBI Taxonomy" id="2527996"/>
    <lineage>
        <taxon>Bacteria</taxon>
        <taxon>Pseudomonadati</taxon>
        <taxon>Planctomycetota</taxon>
        <taxon>Planctomycetia</taxon>
        <taxon>Planctomycetales</taxon>
        <taxon>Planctomycetaceae</taxon>
        <taxon>Crateriforma</taxon>
    </lineage>
</organism>
<dbReference type="AlphaFoldDB" id="A0A5C5Y564"/>
<dbReference type="InterPro" id="IPR017911">
    <property type="entry name" value="MacB-like_ATP-bd"/>
</dbReference>
<keyword evidence="7" id="KW-1185">Reference proteome</keyword>
<evidence type="ECO:0000256" key="1">
    <source>
        <dbReference type="ARBA" id="ARBA00022448"/>
    </source>
</evidence>
<keyword evidence="3 6" id="KW-0067">ATP-binding</keyword>
<dbReference type="InterPro" id="IPR017871">
    <property type="entry name" value="ABC_transporter-like_CS"/>
</dbReference>
<comment type="caution">
    <text evidence="6">The sequence shown here is derived from an EMBL/GenBank/DDBJ whole genome shotgun (WGS) entry which is preliminary data.</text>
</comment>
<dbReference type="PANTHER" id="PTHR24220">
    <property type="entry name" value="IMPORT ATP-BINDING PROTEIN"/>
    <property type="match status" value="1"/>
</dbReference>
<evidence type="ECO:0000256" key="3">
    <source>
        <dbReference type="ARBA" id="ARBA00022840"/>
    </source>
</evidence>
<protein>
    <submittedName>
        <fullName evidence="6">ABC transporter ATP-binding protein YtrE</fullName>
    </submittedName>
</protein>
<dbReference type="GO" id="GO:0016887">
    <property type="term" value="F:ATP hydrolysis activity"/>
    <property type="evidence" value="ECO:0007669"/>
    <property type="project" value="InterPro"/>
</dbReference>
<dbReference type="InterPro" id="IPR027417">
    <property type="entry name" value="P-loop_NTPase"/>
</dbReference>
<dbReference type="OrthoDB" id="273392at2"/>
<dbReference type="Proteomes" id="UP000317238">
    <property type="component" value="Unassembled WGS sequence"/>
</dbReference>
<dbReference type="CDD" id="cd03255">
    <property type="entry name" value="ABC_MJ0796_LolCDE_FtsE"/>
    <property type="match status" value="1"/>
</dbReference>
<dbReference type="PROSITE" id="PS00211">
    <property type="entry name" value="ABC_TRANSPORTER_1"/>
    <property type="match status" value="1"/>
</dbReference>
<proteinExistence type="inferred from homology"/>
<dbReference type="FunFam" id="3.40.50.300:FF:000032">
    <property type="entry name" value="Export ABC transporter ATP-binding protein"/>
    <property type="match status" value="1"/>
</dbReference>
<dbReference type="Gene3D" id="3.40.50.300">
    <property type="entry name" value="P-loop containing nucleotide triphosphate hydrolases"/>
    <property type="match status" value="1"/>
</dbReference>
<dbReference type="PANTHER" id="PTHR24220:SF86">
    <property type="entry name" value="ABC TRANSPORTER ABCH.1"/>
    <property type="match status" value="1"/>
</dbReference>
<dbReference type="PROSITE" id="PS50893">
    <property type="entry name" value="ABC_TRANSPORTER_2"/>
    <property type="match status" value="1"/>
</dbReference>
<evidence type="ECO:0000256" key="4">
    <source>
        <dbReference type="ARBA" id="ARBA00038388"/>
    </source>
</evidence>
<dbReference type="InterPro" id="IPR003593">
    <property type="entry name" value="AAA+_ATPase"/>
</dbReference>
<reference evidence="6 7" key="1">
    <citation type="submission" date="2019-02" db="EMBL/GenBank/DDBJ databases">
        <title>Deep-cultivation of Planctomycetes and their phenomic and genomic characterization uncovers novel biology.</title>
        <authorList>
            <person name="Wiegand S."/>
            <person name="Jogler M."/>
            <person name="Boedeker C."/>
            <person name="Pinto D."/>
            <person name="Vollmers J."/>
            <person name="Rivas-Marin E."/>
            <person name="Kohn T."/>
            <person name="Peeters S.H."/>
            <person name="Heuer A."/>
            <person name="Rast P."/>
            <person name="Oberbeckmann S."/>
            <person name="Bunk B."/>
            <person name="Jeske O."/>
            <person name="Meyerdierks A."/>
            <person name="Storesund J.E."/>
            <person name="Kallscheuer N."/>
            <person name="Luecker S."/>
            <person name="Lage O.M."/>
            <person name="Pohl T."/>
            <person name="Merkel B.J."/>
            <person name="Hornburger P."/>
            <person name="Mueller R.-W."/>
            <person name="Bruemmer F."/>
            <person name="Labrenz M."/>
            <person name="Spormann A.M."/>
            <person name="Op Den Camp H."/>
            <person name="Overmann J."/>
            <person name="Amann R."/>
            <person name="Jetten M.S.M."/>
            <person name="Mascher T."/>
            <person name="Medema M.H."/>
            <person name="Devos D.P."/>
            <person name="Kaster A.-K."/>
            <person name="Ovreas L."/>
            <person name="Rohde M."/>
            <person name="Galperin M.Y."/>
            <person name="Jogler C."/>
        </authorList>
    </citation>
    <scope>NUCLEOTIDE SEQUENCE [LARGE SCALE GENOMIC DNA]</scope>
    <source>
        <strain evidence="6 7">Pan14r</strain>
    </source>
</reference>
<dbReference type="GO" id="GO:0022857">
    <property type="term" value="F:transmembrane transporter activity"/>
    <property type="evidence" value="ECO:0007669"/>
    <property type="project" value="TreeGrafter"/>
</dbReference>
<dbReference type="RefSeq" id="WP_146438376.1">
    <property type="nucleotide sequence ID" value="NZ_SJPL01000001.1"/>
</dbReference>
<keyword evidence="2" id="KW-0547">Nucleotide-binding</keyword>
<name>A0A5C5Y564_9PLAN</name>
<evidence type="ECO:0000313" key="6">
    <source>
        <dbReference type="EMBL" id="TWT68552.1"/>
    </source>
</evidence>
<dbReference type="GO" id="GO:0098796">
    <property type="term" value="C:membrane protein complex"/>
    <property type="evidence" value="ECO:0007669"/>
    <property type="project" value="UniProtKB-ARBA"/>
</dbReference>
<keyword evidence="1" id="KW-0813">Transport</keyword>
<dbReference type="InterPro" id="IPR003439">
    <property type="entry name" value="ABC_transporter-like_ATP-bd"/>
</dbReference>
<evidence type="ECO:0000256" key="2">
    <source>
        <dbReference type="ARBA" id="ARBA00022741"/>
    </source>
</evidence>
<dbReference type="SMART" id="SM00382">
    <property type="entry name" value="AAA"/>
    <property type="match status" value="1"/>
</dbReference>
<accession>A0A5C5Y564</accession>
<gene>
    <name evidence="6" type="primary">ytrE</name>
    <name evidence="6" type="ORF">Pan14r_07980</name>
</gene>
<dbReference type="GO" id="GO:0005886">
    <property type="term" value="C:plasma membrane"/>
    <property type="evidence" value="ECO:0007669"/>
    <property type="project" value="TreeGrafter"/>
</dbReference>
<evidence type="ECO:0000313" key="7">
    <source>
        <dbReference type="Proteomes" id="UP000317238"/>
    </source>
</evidence>
<sequence>MLLMQNVTKTYEMHRQKVVALDDATLEIPRGDFVSLIGPSGSGKSSLLVMLGGMLSPTSGRVLLNGQSMYDLNADGRAQLRQAHIGFVFQTFNLIPYLTAQENIQIPLYLSGTSEADQGDRAAELLARVGLGDRLDHKPTELSVGQQQRVALARMLANDPDVILADEPTGNLDPETGEQVIEYFEQFNREGRTIVMVTHNPEAAERAKRVLKLRNGKIIDDRASLQSFDAA</sequence>
<dbReference type="GO" id="GO:0005524">
    <property type="term" value="F:ATP binding"/>
    <property type="evidence" value="ECO:0007669"/>
    <property type="project" value="UniProtKB-KW"/>
</dbReference>
<dbReference type="Pfam" id="PF00005">
    <property type="entry name" value="ABC_tran"/>
    <property type="match status" value="1"/>
</dbReference>
<dbReference type="EMBL" id="SJPL01000001">
    <property type="protein sequence ID" value="TWT68552.1"/>
    <property type="molecule type" value="Genomic_DNA"/>
</dbReference>